<sequence length="369" mass="41967">MLNDICRLQPGIRTKRISSYDRTGGNDDYIAIAAGTTAELAMMEGAGIVKHIWITLNCEDSFIRRNAIIRMYWDGEEEPSVESPLGDFFGQGFGEAYNFVSLPLAAAPQQGKALNSYFSMPYGKGARITLENQSAEPIKSFYYYIDYEVHPEMPETMGRFHASWRREITGVQKEVGENEWATLGASENNPSVAHNYVFADIAGSGHFVGINYYVDNPGPMWYGEGDDMWLIDGEDWPGSLHGTGTEDFFNSSWCPNETYAHPFFGYAKVPDRIGWMGRTHCYRFFLQDPIRFEKSLHASIEHGHDNCLTLDLSTVAYWYQTEPHLPYPALPAKELRGNMPVITERDVHLWRHEWRKAKGNASTLWGNEK</sequence>
<protein>
    <submittedName>
        <fullName evidence="1">DUF2961 domain-containing protein</fullName>
    </submittedName>
</protein>
<dbReference type="Gene3D" id="2.60.120.1390">
    <property type="match status" value="1"/>
</dbReference>
<gene>
    <name evidence="1" type="ORF">GT003_15175</name>
</gene>
<evidence type="ECO:0000313" key="2">
    <source>
        <dbReference type="Proteomes" id="UP000558113"/>
    </source>
</evidence>
<evidence type="ECO:0000313" key="1">
    <source>
        <dbReference type="EMBL" id="NBC70341.1"/>
    </source>
</evidence>
<name>A0A7X4YRL1_9BACL</name>
<comment type="caution">
    <text evidence="1">The sequence shown here is derived from an EMBL/GenBank/DDBJ whole genome shotgun (WGS) entry which is preliminary data.</text>
</comment>
<dbReference type="Pfam" id="PF11175">
    <property type="entry name" value="DUF2961"/>
    <property type="match status" value="1"/>
</dbReference>
<proteinExistence type="predicted"/>
<accession>A0A7X4YRL1</accession>
<dbReference type="AlphaFoldDB" id="A0A7X4YRL1"/>
<reference evidence="1 2" key="1">
    <citation type="submission" date="2020-01" db="EMBL/GenBank/DDBJ databases">
        <title>Paenibacillus soybeanensis sp. nov. isolated from the nodules of soybean (Glycine max(L.) Merr).</title>
        <authorList>
            <person name="Wang H."/>
        </authorList>
    </citation>
    <scope>NUCLEOTIDE SEQUENCE [LARGE SCALE GENOMIC DNA]</scope>
    <source>
        <strain evidence="1 2">DSM 23054</strain>
    </source>
</reference>
<keyword evidence="2" id="KW-1185">Reference proteome</keyword>
<dbReference type="RefSeq" id="WP_161699203.1">
    <property type="nucleotide sequence ID" value="NZ_JAAAMU010000007.1"/>
</dbReference>
<dbReference type="OrthoDB" id="2518538at2"/>
<dbReference type="EMBL" id="JAAAMU010000007">
    <property type="protein sequence ID" value="NBC70341.1"/>
    <property type="molecule type" value="Genomic_DNA"/>
</dbReference>
<dbReference type="InterPro" id="IPR021345">
    <property type="entry name" value="DUF2961"/>
</dbReference>
<organism evidence="1 2">
    <name type="scientific">Paenibacillus sacheonensis</name>
    <dbReference type="NCBI Taxonomy" id="742054"/>
    <lineage>
        <taxon>Bacteria</taxon>
        <taxon>Bacillati</taxon>
        <taxon>Bacillota</taxon>
        <taxon>Bacilli</taxon>
        <taxon>Bacillales</taxon>
        <taxon>Paenibacillaceae</taxon>
        <taxon>Paenibacillus</taxon>
    </lineage>
</organism>
<dbReference type="Proteomes" id="UP000558113">
    <property type="component" value="Unassembled WGS sequence"/>
</dbReference>